<evidence type="ECO:0000313" key="2">
    <source>
        <dbReference type="EMBL" id="ARF10187.1"/>
    </source>
</evidence>
<proteinExistence type="predicted"/>
<organism evidence="2">
    <name type="scientific">Hokovirus HKV1</name>
    <dbReference type="NCBI Taxonomy" id="1977638"/>
    <lineage>
        <taxon>Viruses</taxon>
        <taxon>Varidnaviria</taxon>
        <taxon>Bamfordvirae</taxon>
        <taxon>Nucleocytoviricota</taxon>
        <taxon>Megaviricetes</taxon>
        <taxon>Imitervirales</taxon>
        <taxon>Mimiviridae</taxon>
        <taxon>Klosneuvirinae</taxon>
        <taxon>Hokovirus</taxon>
    </lineage>
</organism>
<sequence>MGTWDDYCLICGGPLTTNDLDRFVKNIKDYLWLNKLLLILSDDQVIQTNDTNYEYGGIFEIDKKIYNICPLNYQDKDNNGYGFACHQDCYKLIQINYKHDIKFHDVSKLLGTYESLLKTRSKYKPMDKYNEQFFNYETAYLKDPWLLESPFKNNNNKTRILNIWKSLIPKFKKNKLRPSPTQSATLFEVGKILLGNNKKLWIVKKINDTKRWIPYNKLENNKIKQKSSKKTSKKISKKISKKNNKKTSKKSAKKIVQKLEKKNNKKYKKK</sequence>
<dbReference type="EMBL" id="KY684103">
    <property type="protein sequence ID" value="ARF10187.1"/>
    <property type="molecule type" value="Genomic_DNA"/>
</dbReference>
<gene>
    <name evidence="2" type="ORF">Hokovirus_1_66</name>
</gene>
<feature type="region of interest" description="Disordered" evidence="1">
    <location>
        <begin position="223"/>
        <end position="270"/>
    </location>
</feature>
<evidence type="ECO:0000256" key="1">
    <source>
        <dbReference type="SAM" id="MobiDB-lite"/>
    </source>
</evidence>
<name>A0A1V0SEN6_9VIRU</name>
<protein>
    <submittedName>
        <fullName evidence="2">Uncharacterized protein</fullName>
    </submittedName>
</protein>
<accession>A0A1V0SEN6</accession>
<feature type="compositionally biased region" description="Basic residues" evidence="1">
    <location>
        <begin position="223"/>
        <end position="256"/>
    </location>
</feature>
<reference evidence="2" key="1">
    <citation type="journal article" date="2017" name="Science">
        <title>Giant viruses with an expanded complement of translation system components.</title>
        <authorList>
            <person name="Schulz F."/>
            <person name="Yutin N."/>
            <person name="Ivanova N.N."/>
            <person name="Ortega D.R."/>
            <person name="Lee T.K."/>
            <person name="Vierheilig J."/>
            <person name="Daims H."/>
            <person name="Horn M."/>
            <person name="Wagner M."/>
            <person name="Jensen G.J."/>
            <person name="Kyrpides N.C."/>
            <person name="Koonin E.V."/>
            <person name="Woyke T."/>
        </authorList>
    </citation>
    <scope>NUCLEOTIDE SEQUENCE</scope>
    <source>
        <strain evidence="2">HKV1</strain>
    </source>
</reference>